<dbReference type="Pfam" id="PF04053">
    <property type="entry name" value="B-prop_COPA_B_2nd"/>
    <property type="match status" value="1"/>
</dbReference>
<proteinExistence type="predicted"/>
<evidence type="ECO:0000256" key="5">
    <source>
        <dbReference type="PROSITE-ProRule" id="PRU00221"/>
    </source>
</evidence>
<evidence type="ECO:0000256" key="1">
    <source>
        <dbReference type="ARBA" id="ARBA00004255"/>
    </source>
</evidence>
<dbReference type="InterPro" id="IPR006692">
    <property type="entry name" value="Beta-prop_COPA/B_2nd"/>
</dbReference>
<feature type="non-terminal residue" evidence="7">
    <location>
        <position position="1"/>
    </location>
</feature>
<dbReference type="EMBL" id="GDID01004222">
    <property type="protein sequence ID" value="JAP92384.1"/>
    <property type="molecule type" value="Transcribed_RNA"/>
</dbReference>
<feature type="repeat" description="WD" evidence="5">
    <location>
        <begin position="90"/>
        <end position="131"/>
    </location>
</feature>
<accession>A0A146K8X8</accession>
<dbReference type="PANTHER" id="PTHR19876">
    <property type="entry name" value="COATOMER"/>
    <property type="match status" value="1"/>
</dbReference>
<dbReference type="Gene3D" id="1.25.40.470">
    <property type="match status" value="1"/>
</dbReference>
<evidence type="ECO:0000256" key="2">
    <source>
        <dbReference type="ARBA" id="ARBA00022574"/>
    </source>
</evidence>
<reference evidence="7" key="1">
    <citation type="submission" date="2015-07" db="EMBL/GenBank/DDBJ databases">
        <title>Adaptation to a free-living lifestyle via gene acquisitions in the diplomonad Trepomonas sp. PC1.</title>
        <authorList>
            <person name="Xu F."/>
            <person name="Jerlstrom-Hultqvist J."/>
            <person name="Kolisko M."/>
            <person name="Simpson A.G.B."/>
            <person name="Roger A.J."/>
            <person name="Svard S.G."/>
            <person name="Andersson J.O."/>
        </authorList>
    </citation>
    <scope>NUCLEOTIDE SEQUENCE</scope>
    <source>
        <strain evidence="7">PC1</strain>
    </source>
</reference>
<dbReference type="AlphaFoldDB" id="A0A146K8X8"/>
<feature type="domain" description="COPA/B second beta-propeller" evidence="6">
    <location>
        <begin position="438"/>
        <end position="659"/>
    </location>
</feature>
<keyword evidence="3" id="KW-0677">Repeat</keyword>
<dbReference type="InterPro" id="IPR015943">
    <property type="entry name" value="WD40/YVTN_repeat-like_dom_sf"/>
</dbReference>
<dbReference type="GO" id="GO:0000139">
    <property type="term" value="C:Golgi membrane"/>
    <property type="evidence" value="ECO:0007669"/>
    <property type="project" value="UniProtKB-SubCell"/>
</dbReference>
<sequence length="916" mass="103922">NIATMAQIRSARVKSFDFHPVRPQLLIGLHTGEIILYDHKQCIQIKSIPLLTTPIRAIKYFADGQYFAVGSDDGRLRIYDSYSFQNRQTIKAHGEYIRGIESHPTSNILVTAGDDAVIRAWSYNKQTIQFELEAEYIGHDDLIMSIQLDPQGNRMVSASRDKTVKIWDTSYFMDLADFRQKAKDGKIGAQMGKKEVMLVDKLNMRTVNNLTKQTTHLITSFMQNKKQEEINFSPFVKFDALFTLNAHTDCVNQASWCESPMLSGDTANPYAQGLMQFIVSCSDDKEVIIFDTYSRQPVKKFIHHSDTVNAVQFIKNLQLLITTSEDNQTALISTQTLQVERTLSFQLERGWCVKSAQSGASTIIAVGFDSGTVLLRVGDFAPVSCFNCKKTTRFAVSGAYHHQFCKIDKTQTIGGILPRSGMVNMLNNVDKYFGEEADFKEISDAPQIIKKMDYSPAGKFLYIQSDTQVMVVSSVTGKKKFEIPAKQFCFAAQFSPENFLNKLDIEYESDLEASNVYAMVTEKQRRVVRVFSASDATELGKIKVDFPVEKLFGGQLLGIANTECICFYDYEGHFISQLDIQVQNVVWNSAGDLCVILTATDVFILKINLKKILTEVASEDFDEFNGVDDAMEELYSLNQQVQSCTFTHDSKLFVFNTQEGVFQLFIDEVLQGTAQPVNLQIDSLKQIIQILGTYQFDDQEKILVFGEAASSYYDNQLIISTVNVDKVIVQFKQLIISNQIDEAVQFAFNEMKTASQIEFCCEYLIKNKVQTTKILQLLENFPQLKQKIAHKLKRYDVSMLGDDLKLAAEDAFRGGYLNEAAQIYVQLKDWAMVLLCGYILGDEEVLEQVFKQTEVENARFRAAVLLEKEDEVEKMLTPSQKAAYKKARDKLAKEDVDEWKKELIEKKRLDVAESIE</sequence>
<dbReference type="SUPFAM" id="SSF101908">
    <property type="entry name" value="Putative isomerase YbhE"/>
    <property type="match status" value="1"/>
</dbReference>
<dbReference type="PROSITE" id="PS50082">
    <property type="entry name" value="WD_REPEATS_2"/>
    <property type="match status" value="2"/>
</dbReference>
<name>A0A146K8X8_9EUKA</name>
<evidence type="ECO:0000259" key="6">
    <source>
        <dbReference type="Pfam" id="PF04053"/>
    </source>
</evidence>
<protein>
    <recommendedName>
        <fullName evidence="4">Beta'-coat protein</fullName>
    </recommendedName>
</protein>
<dbReference type="GO" id="GO:0005198">
    <property type="term" value="F:structural molecule activity"/>
    <property type="evidence" value="ECO:0007669"/>
    <property type="project" value="InterPro"/>
</dbReference>
<dbReference type="GO" id="GO:0006890">
    <property type="term" value="P:retrograde vesicle-mediated transport, Golgi to endoplasmic reticulum"/>
    <property type="evidence" value="ECO:0007669"/>
    <property type="project" value="TreeGrafter"/>
</dbReference>
<comment type="subcellular location">
    <subcellularLocation>
        <location evidence="1">Golgi apparatus membrane</location>
        <topology evidence="1">Peripheral membrane protein</topology>
        <orientation evidence="1">Cytoplasmic side</orientation>
    </subcellularLocation>
</comment>
<dbReference type="Gene3D" id="2.130.10.10">
    <property type="entry name" value="YVTN repeat-like/Quinoprotein amine dehydrogenase"/>
    <property type="match status" value="2"/>
</dbReference>
<dbReference type="PANTHER" id="PTHR19876:SF2">
    <property type="entry name" value="COATOMER SUBUNIT BETA"/>
    <property type="match status" value="1"/>
</dbReference>
<dbReference type="PROSITE" id="PS50294">
    <property type="entry name" value="WD_REPEATS_REGION"/>
    <property type="match status" value="2"/>
</dbReference>
<dbReference type="Pfam" id="PF00400">
    <property type="entry name" value="WD40"/>
    <property type="match status" value="4"/>
</dbReference>
<evidence type="ECO:0000256" key="4">
    <source>
        <dbReference type="ARBA" id="ARBA00032920"/>
    </source>
</evidence>
<dbReference type="GO" id="GO:0006886">
    <property type="term" value="P:intracellular protein transport"/>
    <property type="evidence" value="ECO:0007669"/>
    <property type="project" value="InterPro"/>
</dbReference>
<dbReference type="InterPro" id="IPR001680">
    <property type="entry name" value="WD40_rpt"/>
</dbReference>
<dbReference type="SUPFAM" id="SSF50978">
    <property type="entry name" value="WD40 repeat-like"/>
    <property type="match status" value="1"/>
</dbReference>
<dbReference type="GO" id="GO:0006891">
    <property type="term" value="P:intra-Golgi vesicle-mediated transport"/>
    <property type="evidence" value="ECO:0007669"/>
    <property type="project" value="TreeGrafter"/>
</dbReference>
<dbReference type="InterPro" id="IPR036322">
    <property type="entry name" value="WD40_repeat_dom_sf"/>
</dbReference>
<gene>
    <name evidence="7" type="ORF">TPC1_15695</name>
</gene>
<organism evidence="7">
    <name type="scientific">Trepomonas sp. PC1</name>
    <dbReference type="NCBI Taxonomy" id="1076344"/>
    <lineage>
        <taxon>Eukaryota</taxon>
        <taxon>Metamonada</taxon>
        <taxon>Diplomonadida</taxon>
        <taxon>Hexamitidae</taxon>
        <taxon>Hexamitinae</taxon>
        <taxon>Trepomonas</taxon>
    </lineage>
</organism>
<evidence type="ECO:0000256" key="3">
    <source>
        <dbReference type="ARBA" id="ARBA00022737"/>
    </source>
</evidence>
<keyword evidence="2 5" id="KW-0853">WD repeat</keyword>
<dbReference type="GO" id="GO:0030126">
    <property type="term" value="C:COPI vesicle coat"/>
    <property type="evidence" value="ECO:0007669"/>
    <property type="project" value="TreeGrafter"/>
</dbReference>
<dbReference type="GO" id="GO:0006888">
    <property type="term" value="P:endoplasmic reticulum to Golgi vesicle-mediated transport"/>
    <property type="evidence" value="ECO:0007669"/>
    <property type="project" value="TreeGrafter"/>
</dbReference>
<dbReference type="SMART" id="SM00320">
    <property type="entry name" value="WD40"/>
    <property type="match status" value="6"/>
</dbReference>
<dbReference type="InterPro" id="IPR050844">
    <property type="entry name" value="Coatomer_complex_subunit"/>
</dbReference>
<evidence type="ECO:0000313" key="7">
    <source>
        <dbReference type="EMBL" id="JAP92384.1"/>
    </source>
</evidence>
<feature type="repeat" description="WD" evidence="5">
    <location>
        <begin position="136"/>
        <end position="168"/>
    </location>
</feature>